<gene>
    <name evidence="2" type="ORF">EIY72_03900</name>
</gene>
<evidence type="ECO:0000313" key="2">
    <source>
        <dbReference type="EMBL" id="TDB67201.1"/>
    </source>
</evidence>
<sequence length="113" mass="12599">MSTILTAIDALLCVLVVLAALEYLRAVDFMKHPVLAIAFYLVAIGAFGLLVEMIRGSSASFFSVTLHSGVVLYAWARRQYIFTQDWSWKGEERRNSYESVGLIQNSKAPGRNP</sequence>
<dbReference type="RefSeq" id="WP_093218159.1">
    <property type="nucleotide sequence ID" value="NZ_LT629803.1"/>
</dbReference>
<feature type="transmembrane region" description="Helical" evidence="1">
    <location>
        <begin position="58"/>
        <end position="76"/>
    </location>
</feature>
<dbReference type="AlphaFoldDB" id="A0A1H2MUC9"/>
<name>A0A1H2MUC9_PSEVA</name>
<protein>
    <submittedName>
        <fullName evidence="2">Uncharacterized protein</fullName>
    </submittedName>
</protein>
<organism evidence="2 3">
    <name type="scientific">Pseudomonas vancouverensis</name>
    <dbReference type="NCBI Taxonomy" id="95300"/>
    <lineage>
        <taxon>Bacteria</taxon>
        <taxon>Pseudomonadati</taxon>
        <taxon>Pseudomonadota</taxon>
        <taxon>Gammaproteobacteria</taxon>
        <taxon>Pseudomonadales</taxon>
        <taxon>Pseudomonadaceae</taxon>
        <taxon>Pseudomonas</taxon>
    </lineage>
</organism>
<evidence type="ECO:0000313" key="3">
    <source>
        <dbReference type="Proteomes" id="UP000295254"/>
    </source>
</evidence>
<keyword evidence="1" id="KW-0472">Membrane</keyword>
<keyword evidence="1" id="KW-1133">Transmembrane helix</keyword>
<accession>A0A1H2MUC9</accession>
<reference evidence="3" key="1">
    <citation type="journal article" date="2019" name="bioRxiv">
        <title>Bacterially produced spermidine induces plant systemic susceptibility to pathogens.</title>
        <authorList>
            <person name="Melnyk R.A."/>
            <person name="Beskrovnaya P.A."/>
            <person name="Liu Z."/>
            <person name="Song Y."/>
            <person name="Haney C.H."/>
        </authorList>
    </citation>
    <scope>NUCLEOTIDE SEQUENCE [LARGE SCALE GENOMIC DNA]</scope>
    <source>
        <strain evidence="3">Dha-51</strain>
    </source>
</reference>
<dbReference type="STRING" id="95300.SAMN05216558_1296"/>
<proteinExistence type="predicted"/>
<dbReference type="Proteomes" id="UP000295254">
    <property type="component" value="Unassembled WGS sequence"/>
</dbReference>
<feature type="transmembrane region" description="Helical" evidence="1">
    <location>
        <begin position="29"/>
        <end position="51"/>
    </location>
</feature>
<keyword evidence="3" id="KW-1185">Reference proteome</keyword>
<keyword evidence="1" id="KW-0812">Transmembrane</keyword>
<dbReference type="EMBL" id="RRZK01000005">
    <property type="protein sequence ID" value="TDB67201.1"/>
    <property type="molecule type" value="Genomic_DNA"/>
</dbReference>
<comment type="caution">
    <text evidence="2">The sequence shown here is derived from an EMBL/GenBank/DDBJ whole genome shotgun (WGS) entry which is preliminary data.</text>
</comment>
<evidence type="ECO:0000256" key="1">
    <source>
        <dbReference type="SAM" id="Phobius"/>
    </source>
</evidence>
<dbReference type="OrthoDB" id="7001837at2"/>